<dbReference type="OrthoDB" id="5823091at2759"/>
<reference evidence="1 2" key="2">
    <citation type="submission" date="2018-11" db="EMBL/GenBank/DDBJ databases">
        <authorList>
            <consortium name="Pathogen Informatics"/>
        </authorList>
    </citation>
    <scope>NUCLEOTIDE SEQUENCE [LARGE SCALE GENOMIC DNA]</scope>
</reference>
<dbReference type="WBParaSite" id="TCLT_0001080801-mRNA-1">
    <property type="protein sequence ID" value="TCLT_0001080801-mRNA-1"/>
    <property type="gene ID" value="TCLT_0001080801"/>
</dbReference>
<sequence length="189" mass="21138">MRRGQVSRPYLKCKLKFNWHTERQMSAEFLVSLANFLIEHGFKRRTKLRRKNQLNGKNHEPKKHGEICDVNEGNLKNNSGIIRKSSIAVVGMRSVLRNMQQNRLSAVFFDSDIIKPSSVATTLGLLCLNLGKQNVYGIRNLSSTLSEALNMPRVGAVGFMSGQAEELCQAAFSSLTGVTSSHNVRFLLS</sequence>
<dbReference type="EMBL" id="UYYF01005370">
    <property type="protein sequence ID" value="VDN08508.1"/>
    <property type="molecule type" value="Genomic_DNA"/>
</dbReference>
<proteinExistence type="predicted"/>
<evidence type="ECO:0000313" key="1">
    <source>
        <dbReference type="EMBL" id="VDN08508.1"/>
    </source>
</evidence>
<evidence type="ECO:0000313" key="3">
    <source>
        <dbReference type="WBParaSite" id="TCLT_0001080801-mRNA-1"/>
    </source>
</evidence>
<evidence type="ECO:0000313" key="2">
    <source>
        <dbReference type="Proteomes" id="UP000276776"/>
    </source>
</evidence>
<accession>A0A0N5DC89</accession>
<reference evidence="3" key="1">
    <citation type="submission" date="2017-02" db="UniProtKB">
        <authorList>
            <consortium name="WormBaseParasite"/>
        </authorList>
    </citation>
    <scope>IDENTIFICATION</scope>
</reference>
<keyword evidence="2" id="KW-1185">Reference proteome</keyword>
<dbReference type="OMA" id="DWHIKSH"/>
<dbReference type="Proteomes" id="UP000276776">
    <property type="component" value="Unassembled WGS sequence"/>
</dbReference>
<dbReference type="AlphaFoldDB" id="A0A0N5DC89"/>
<gene>
    <name evidence="1" type="ORF">TCLT_LOCUS10790</name>
</gene>
<name>A0A0N5DC89_THECL</name>
<protein>
    <submittedName>
        <fullName evidence="3">Ribosomal_L7Ae domain-containing protein</fullName>
    </submittedName>
</protein>
<organism evidence="3">
    <name type="scientific">Thelazia callipaeda</name>
    <name type="common">Oriental eyeworm</name>
    <name type="synonym">Parasitic nematode</name>
    <dbReference type="NCBI Taxonomy" id="103827"/>
    <lineage>
        <taxon>Eukaryota</taxon>
        <taxon>Metazoa</taxon>
        <taxon>Ecdysozoa</taxon>
        <taxon>Nematoda</taxon>
        <taxon>Chromadorea</taxon>
        <taxon>Rhabditida</taxon>
        <taxon>Spirurina</taxon>
        <taxon>Spiruromorpha</taxon>
        <taxon>Thelazioidea</taxon>
        <taxon>Thelaziidae</taxon>
        <taxon>Thelazia</taxon>
    </lineage>
</organism>